<evidence type="ECO:0000313" key="2">
    <source>
        <dbReference type="Proteomes" id="UP000077266"/>
    </source>
</evidence>
<reference evidence="1 2" key="1">
    <citation type="journal article" date="2016" name="Mol. Biol. Evol.">
        <title>Comparative Genomics of Early-Diverging Mushroom-Forming Fungi Provides Insights into the Origins of Lignocellulose Decay Capabilities.</title>
        <authorList>
            <person name="Nagy L.G."/>
            <person name="Riley R."/>
            <person name="Tritt A."/>
            <person name="Adam C."/>
            <person name="Daum C."/>
            <person name="Floudas D."/>
            <person name="Sun H."/>
            <person name="Yadav J.S."/>
            <person name="Pangilinan J."/>
            <person name="Larsson K.H."/>
            <person name="Matsuura K."/>
            <person name="Barry K."/>
            <person name="Labutti K."/>
            <person name="Kuo R."/>
            <person name="Ohm R.A."/>
            <person name="Bhattacharya S.S."/>
            <person name="Shirouzu T."/>
            <person name="Yoshinaga Y."/>
            <person name="Martin F.M."/>
            <person name="Grigoriev I.V."/>
            <person name="Hibbett D.S."/>
        </authorList>
    </citation>
    <scope>NUCLEOTIDE SEQUENCE [LARGE SCALE GENOMIC DNA]</scope>
    <source>
        <strain evidence="1 2">HHB12029</strain>
    </source>
</reference>
<organism evidence="1 2">
    <name type="scientific">Exidia glandulosa HHB12029</name>
    <dbReference type="NCBI Taxonomy" id="1314781"/>
    <lineage>
        <taxon>Eukaryota</taxon>
        <taxon>Fungi</taxon>
        <taxon>Dikarya</taxon>
        <taxon>Basidiomycota</taxon>
        <taxon>Agaricomycotina</taxon>
        <taxon>Agaricomycetes</taxon>
        <taxon>Auriculariales</taxon>
        <taxon>Exidiaceae</taxon>
        <taxon>Exidia</taxon>
    </lineage>
</organism>
<protein>
    <submittedName>
        <fullName evidence="1">Uncharacterized protein</fullName>
    </submittedName>
</protein>
<dbReference type="Proteomes" id="UP000077266">
    <property type="component" value="Unassembled WGS sequence"/>
</dbReference>
<name>A0A165ZYA1_EXIGL</name>
<dbReference type="InParanoid" id="A0A165ZYA1"/>
<dbReference type="PANTHER" id="PTHR33096:SF1">
    <property type="entry name" value="CXC1-LIKE CYSTEINE CLUSTER ASSOCIATED WITH KDZ TRANSPOSASES DOMAIN-CONTAINING PROTEIN"/>
    <property type="match status" value="1"/>
</dbReference>
<dbReference type="Pfam" id="PF18758">
    <property type="entry name" value="KDZ"/>
    <property type="match status" value="1"/>
</dbReference>
<dbReference type="PANTHER" id="PTHR33096">
    <property type="entry name" value="CXC2 DOMAIN-CONTAINING PROTEIN"/>
    <property type="match status" value="1"/>
</dbReference>
<keyword evidence="2" id="KW-1185">Reference proteome</keyword>
<dbReference type="AlphaFoldDB" id="A0A165ZYA1"/>
<dbReference type="EMBL" id="KV426144">
    <property type="protein sequence ID" value="KZV86779.1"/>
    <property type="molecule type" value="Genomic_DNA"/>
</dbReference>
<evidence type="ECO:0000313" key="1">
    <source>
        <dbReference type="EMBL" id="KZV86779.1"/>
    </source>
</evidence>
<dbReference type="OrthoDB" id="2666777at2759"/>
<sequence length="151" mass="16894">CPLCFGGPWPNLKHTKAHVLVCIDANFGQKRRKGSGTDPTIEFIGGRFLSTSAVDAMEGEVDERRKGKERPRTRGTAARVPDHVLDECEESFLAAQEKVAKASKNYYSETGLMALLCRHDRVLWTVNLTTPGERQHYALALKMYDVVSRLC</sequence>
<accession>A0A165ZYA1</accession>
<gene>
    <name evidence="1" type="ORF">EXIGLDRAFT_621460</name>
</gene>
<dbReference type="STRING" id="1314781.A0A165ZYA1"/>
<feature type="non-terminal residue" evidence="1">
    <location>
        <position position="1"/>
    </location>
</feature>
<proteinExistence type="predicted"/>
<dbReference type="InterPro" id="IPR040521">
    <property type="entry name" value="KDZ"/>
</dbReference>